<dbReference type="InterPro" id="IPR011889">
    <property type="entry name" value="Liste_lipo_26"/>
</dbReference>
<dbReference type="KEGG" id="ota:OT_ostta11g03300"/>
<keyword evidence="2" id="KW-0677">Repeat</keyword>
<feature type="region of interest" description="Disordered" evidence="4">
    <location>
        <begin position="252"/>
        <end position="291"/>
    </location>
</feature>
<evidence type="ECO:0000256" key="3">
    <source>
        <dbReference type="ARBA" id="ARBA00023180"/>
    </source>
</evidence>
<dbReference type="InParanoid" id="A0A090M683"/>
<feature type="compositionally biased region" description="Low complexity" evidence="4">
    <location>
        <begin position="1089"/>
        <end position="1099"/>
    </location>
</feature>
<dbReference type="EMBL" id="CAID01000011">
    <property type="protein sequence ID" value="CEF99750.1"/>
    <property type="molecule type" value="Genomic_DNA"/>
</dbReference>
<keyword evidence="6" id="KW-1185">Reference proteome</keyword>
<dbReference type="Gene3D" id="2.130.10.130">
    <property type="entry name" value="Integrin alpha, N-terminal"/>
    <property type="match status" value="4"/>
</dbReference>
<accession>A0A090M683</accession>
<dbReference type="InterPro" id="IPR013519">
    <property type="entry name" value="Int_alpha_beta-p"/>
</dbReference>
<evidence type="ECO:0000313" key="6">
    <source>
        <dbReference type="Proteomes" id="UP000009170"/>
    </source>
</evidence>
<dbReference type="Pfam" id="PF14312">
    <property type="entry name" value="FG-GAP_2"/>
    <property type="match status" value="7"/>
</dbReference>
<name>A0A090M683_OSTTA</name>
<feature type="compositionally biased region" description="Basic and acidic residues" evidence="4">
    <location>
        <begin position="11"/>
        <end position="20"/>
    </location>
</feature>
<dbReference type="PANTHER" id="PTHR36220:SF1">
    <property type="entry name" value="GAMMA TUBULIN COMPLEX COMPONENT C-TERMINAL DOMAIN-CONTAINING PROTEIN"/>
    <property type="match status" value="1"/>
</dbReference>
<dbReference type="InterPro" id="IPR028994">
    <property type="entry name" value="Integrin_alpha_N"/>
</dbReference>
<feature type="region of interest" description="Disordered" evidence="4">
    <location>
        <begin position="1080"/>
        <end position="1099"/>
    </location>
</feature>
<evidence type="ECO:0000256" key="2">
    <source>
        <dbReference type="ARBA" id="ARBA00022737"/>
    </source>
</evidence>
<dbReference type="GeneID" id="34946263"/>
<dbReference type="Pfam" id="PF03382">
    <property type="entry name" value="DUF285"/>
    <property type="match status" value="3"/>
</dbReference>
<feature type="compositionally biased region" description="Low complexity" evidence="4">
    <location>
        <begin position="1"/>
        <end position="10"/>
    </location>
</feature>
<dbReference type="SMART" id="SM00191">
    <property type="entry name" value="Int_alpha"/>
    <property type="match status" value="5"/>
</dbReference>
<dbReference type="OrthoDB" id="188207at2759"/>
<evidence type="ECO:0000256" key="4">
    <source>
        <dbReference type="SAM" id="MobiDB-lite"/>
    </source>
</evidence>
<dbReference type="NCBIfam" id="TIGR02167">
    <property type="entry name" value="Liste_lipo_26"/>
    <property type="match status" value="4"/>
</dbReference>
<dbReference type="SUPFAM" id="SSF69318">
    <property type="entry name" value="Integrin alpha N-terminal domain"/>
    <property type="match status" value="2"/>
</dbReference>
<feature type="compositionally biased region" description="Pro residues" evidence="4">
    <location>
        <begin position="256"/>
        <end position="288"/>
    </location>
</feature>
<proteinExistence type="predicted"/>
<dbReference type="RefSeq" id="XP_022840009.1">
    <property type="nucleotide sequence ID" value="XM_022983082.1"/>
</dbReference>
<keyword evidence="3" id="KW-0325">Glycoprotein</keyword>
<protein>
    <submittedName>
        <fullName evidence="5">Bacterial surface protein 26-residue repeat</fullName>
    </submittedName>
</protein>
<evidence type="ECO:0000313" key="5">
    <source>
        <dbReference type="EMBL" id="CEF99750.1"/>
    </source>
</evidence>
<dbReference type="STRING" id="70448.A0A090M683"/>
<keyword evidence="1" id="KW-0732">Signal</keyword>
<dbReference type="Proteomes" id="UP000009170">
    <property type="component" value="Unassembled WGS sequence"/>
</dbReference>
<dbReference type="PANTHER" id="PTHR36220">
    <property type="entry name" value="UNNAMED PRODUCT"/>
    <property type="match status" value="1"/>
</dbReference>
<sequence>MPNVATTARASDARSTRSREFAQSAGVVHDDDSLRRLRSRTSSGPARWTTRRRRVARATAVLAALFAVTARAQVRWPVAKDSTVRRVTVSNDDGDVYVETSGASSEIVLKSEKVRVDGDVHCYDGDVGISQRVDGLTGRVDALNATDATMKSVDAGLANRLDLLNATDDGLVNRLDSLNATDDGLKSRLDVLNATNTELKTKETELTGRVDALNATASALTPPKCMPPGGDKLRFDGTNWLCVCVENWSGTTCETPPSPPPSPSPPPPYVTPPPAPPNPPPSPPPDPASPNELLRLAVAACIARSSSGACTCTYKNPCGYVTDGRNISDFDTSNVTDMRELFKEKEGFNQDLSRWNTSAVTSMSYMFYNARAFNGAIGSWDVSSVTDMSYMFYDWYSWQSKFNQPIGSWDVSSVKDMSYMFYYAHSFNQDLNNWNVSAVTNFYRMFYSARQFNGDITSWDVRGASSMYDMFADASAFNRDIRSWDVSSDVDTGNMFRDTRFVQSFKCPNDQDGPPSACYVTPFSSSVALEQAVDACFVEALDGSCQCLDKCGEAGLPISSWNTTGLLNMHDLFADREFFNEDLSKWDTSRAIRMDDMFRNAKAFNRDISSWVVDSVRDMSNMFNGATTFSRNLTSWRIASGANLTDMFKGATAHNARFTCDDADDGPPSSCAATAYPSSLAHRFDFSETVETSGDVVTSFADATGKATDVQVVGSPTYARHVQAGLNAINFTANGQYLQFTAGGGSEPEVFIVYRVLAYAELGVIFTHATGSTGSYGFGTSQMGVANKIGLSASDGSAFASVNASYDAWHVADVYFGSSDGFVDVDNGTSAVDFQTSGKYTANTLTNVMIGGAAFDGHHVPNLIGEVLVFNAKLSDSDRARVRAALMSKWDVPIPDRRWRYVEQAKLTASDPGLNDRFGSSVSVSGDTVVVGVPNDDQSGGTSDGDHGSAYVFTRASDGTWTQQANLTASDAGSSDEFGYSVSVSGDTVIVGVPNEDHNSTSNYNYGSAHVFTRASDGTWTQQAKLTASDPGPSDEFGSSVSVSGDTVVVGARYDDVNGLSNSGSAYVFTRASDGTWTQEAKLTASDPGSSDHFGSSVSVSGDTVVVGARYDDVNGLSNSGSAYVFTRASDRTWTQEAKLTASDPGSSDEFGFSVSVSGDTVVVGAHYDDHDTNTNYNYGSAYVFTRASDGTWTQEAKLTASEPESSAEFGYSVSVSGDTVVIGARQDRANGQSYGGSAYVFRHQGATWAQTNKLVASDPRQYDEFGSSVCVSDETIIVGATEESFGREGSGSAYTFALSS</sequence>
<evidence type="ECO:0000256" key="1">
    <source>
        <dbReference type="ARBA" id="ARBA00022729"/>
    </source>
</evidence>
<dbReference type="InterPro" id="IPR013517">
    <property type="entry name" value="FG-GAP"/>
</dbReference>
<dbReference type="InterPro" id="IPR005046">
    <property type="entry name" value="DUF285"/>
</dbReference>
<organism evidence="5 6">
    <name type="scientific">Ostreococcus tauri</name>
    <name type="common">Marine green alga</name>
    <dbReference type="NCBI Taxonomy" id="70448"/>
    <lineage>
        <taxon>Eukaryota</taxon>
        <taxon>Viridiplantae</taxon>
        <taxon>Chlorophyta</taxon>
        <taxon>Mamiellophyceae</taxon>
        <taxon>Mamiellales</taxon>
        <taxon>Bathycoccaceae</taxon>
        <taxon>Ostreococcus</taxon>
    </lineage>
</organism>
<reference evidence="5 6" key="2">
    <citation type="journal article" date="2014" name="BMC Genomics">
        <title>An improved genome of the model marine alga Ostreococcus tauri unfolds by assessing Illumina de novo assemblies.</title>
        <authorList>
            <person name="Blanc-Mathieu R."/>
            <person name="Verhelst B."/>
            <person name="Derelle E."/>
            <person name="Rombauts S."/>
            <person name="Bouget F.Y."/>
            <person name="Carre I."/>
            <person name="Chateau A."/>
            <person name="Eyre-Walker A."/>
            <person name="Grimsley N."/>
            <person name="Moreau H."/>
            <person name="Piegu B."/>
            <person name="Rivals E."/>
            <person name="Schackwitz W."/>
            <person name="Van de Peer Y."/>
            <person name="Piganeau G."/>
        </authorList>
    </citation>
    <scope>NUCLEOTIDE SEQUENCE [LARGE SCALE GENOMIC DNA]</scope>
    <source>
        <strain evidence="6">OTTH 0595 / CCAP 157/2 / RCC745</strain>
    </source>
</reference>
<comment type="caution">
    <text evidence="5">The sequence shown here is derived from an EMBL/GenBank/DDBJ whole genome shotgun (WGS) entry which is preliminary data.</text>
</comment>
<gene>
    <name evidence="5" type="ORF">OT_ostta11g03300</name>
</gene>
<feature type="region of interest" description="Disordered" evidence="4">
    <location>
        <begin position="1"/>
        <end position="27"/>
    </location>
</feature>
<reference evidence="6" key="1">
    <citation type="journal article" date="2006" name="Proc. Natl. Acad. Sci. U.S.A.">
        <title>Genome analysis of the smallest free-living eukaryote Ostreococcus tauri unveils many unique features.</title>
        <authorList>
            <person name="Derelle E."/>
            <person name="Ferraz C."/>
            <person name="Rombauts S."/>
            <person name="Rouze P."/>
            <person name="Worden A.Z."/>
            <person name="Robbens S."/>
            <person name="Partensky F."/>
            <person name="Degroeve S."/>
            <person name="Echeynie S."/>
            <person name="Cooke R."/>
            <person name="Saeys Y."/>
            <person name="Wuyts J."/>
            <person name="Jabbari K."/>
            <person name="Bowler C."/>
            <person name="Panaud O."/>
            <person name="Piegu B."/>
            <person name="Ball S.G."/>
            <person name="Ral J.-P."/>
            <person name="Bouget F.-Y."/>
            <person name="Piganeau G."/>
            <person name="De Baets B."/>
            <person name="Picard A."/>
            <person name="Delseny M."/>
            <person name="Demaille J."/>
            <person name="Van de Peer Y."/>
            <person name="Moreau H."/>
        </authorList>
    </citation>
    <scope>NUCLEOTIDE SEQUENCE [LARGE SCALE GENOMIC DNA]</scope>
    <source>
        <strain evidence="6">OTTH 0595 / CCAP 157/2 / RCC745</strain>
    </source>
</reference>